<gene>
    <name evidence="1" type="ORF">ES288_A08G062100v1</name>
</gene>
<sequence length="79" mass="8300">MSRVVSLPESSSEDLSLRMTVNASPSTTTSWKPISSAIVTACRHALASAITGSGTFSHGKTCCVKGQSRNKWLIVSSSN</sequence>
<reference evidence="1 2" key="1">
    <citation type="submission" date="2019-06" db="EMBL/GenBank/DDBJ databases">
        <title>WGS assembly of Gossypium darwinii.</title>
        <authorList>
            <person name="Chen Z.J."/>
            <person name="Sreedasyam A."/>
            <person name="Ando A."/>
            <person name="Song Q."/>
            <person name="De L."/>
            <person name="Hulse-Kemp A."/>
            <person name="Ding M."/>
            <person name="Ye W."/>
            <person name="Kirkbride R."/>
            <person name="Jenkins J."/>
            <person name="Plott C."/>
            <person name="Lovell J."/>
            <person name="Lin Y.-M."/>
            <person name="Vaughn R."/>
            <person name="Liu B."/>
            <person name="Li W."/>
            <person name="Simpson S."/>
            <person name="Scheffler B."/>
            <person name="Saski C."/>
            <person name="Grover C."/>
            <person name="Hu G."/>
            <person name="Conover J."/>
            <person name="Carlson J."/>
            <person name="Shu S."/>
            <person name="Boston L."/>
            <person name="Williams M."/>
            <person name="Peterson D."/>
            <person name="Mcgee K."/>
            <person name="Jones D."/>
            <person name="Wendel J."/>
            <person name="Stelly D."/>
            <person name="Grimwood J."/>
            <person name="Schmutz J."/>
        </authorList>
    </citation>
    <scope>NUCLEOTIDE SEQUENCE [LARGE SCALE GENOMIC DNA]</scope>
    <source>
        <strain evidence="1">1808015.09</strain>
    </source>
</reference>
<evidence type="ECO:0000313" key="2">
    <source>
        <dbReference type="Proteomes" id="UP000323506"/>
    </source>
</evidence>
<protein>
    <submittedName>
        <fullName evidence="1">Uncharacterized protein</fullName>
    </submittedName>
</protein>
<accession>A0A5D2FHG4</accession>
<dbReference type="EMBL" id="CM017695">
    <property type="protein sequence ID" value="TYH05171.1"/>
    <property type="molecule type" value="Genomic_DNA"/>
</dbReference>
<name>A0A5D2FHG4_GOSDA</name>
<evidence type="ECO:0000313" key="1">
    <source>
        <dbReference type="EMBL" id="TYH05171.1"/>
    </source>
</evidence>
<dbReference type="Proteomes" id="UP000323506">
    <property type="component" value="Chromosome A08"/>
</dbReference>
<keyword evidence="2" id="KW-1185">Reference proteome</keyword>
<organism evidence="1 2">
    <name type="scientific">Gossypium darwinii</name>
    <name type="common">Darwin's cotton</name>
    <name type="synonym">Gossypium barbadense var. darwinii</name>
    <dbReference type="NCBI Taxonomy" id="34276"/>
    <lineage>
        <taxon>Eukaryota</taxon>
        <taxon>Viridiplantae</taxon>
        <taxon>Streptophyta</taxon>
        <taxon>Embryophyta</taxon>
        <taxon>Tracheophyta</taxon>
        <taxon>Spermatophyta</taxon>
        <taxon>Magnoliopsida</taxon>
        <taxon>eudicotyledons</taxon>
        <taxon>Gunneridae</taxon>
        <taxon>Pentapetalae</taxon>
        <taxon>rosids</taxon>
        <taxon>malvids</taxon>
        <taxon>Malvales</taxon>
        <taxon>Malvaceae</taxon>
        <taxon>Malvoideae</taxon>
        <taxon>Gossypium</taxon>
    </lineage>
</organism>
<proteinExistence type="predicted"/>
<dbReference type="AlphaFoldDB" id="A0A5D2FHG4"/>